<reference evidence="2" key="1">
    <citation type="submission" date="2020-06" db="EMBL/GenBank/DDBJ databases">
        <authorList>
            <consortium name="Plant Systems Biology data submission"/>
        </authorList>
    </citation>
    <scope>NUCLEOTIDE SEQUENCE</scope>
    <source>
        <strain evidence="2">D6</strain>
    </source>
</reference>
<organism evidence="2 3">
    <name type="scientific">Seminavis robusta</name>
    <dbReference type="NCBI Taxonomy" id="568900"/>
    <lineage>
        <taxon>Eukaryota</taxon>
        <taxon>Sar</taxon>
        <taxon>Stramenopiles</taxon>
        <taxon>Ochrophyta</taxon>
        <taxon>Bacillariophyta</taxon>
        <taxon>Bacillariophyceae</taxon>
        <taxon>Bacillariophycidae</taxon>
        <taxon>Naviculales</taxon>
        <taxon>Naviculaceae</taxon>
        <taxon>Seminavis</taxon>
    </lineage>
</organism>
<name>A0A9N8DFA8_9STRA</name>
<dbReference type="Gene3D" id="2.170.270.10">
    <property type="entry name" value="SET domain"/>
    <property type="match status" value="1"/>
</dbReference>
<dbReference type="Proteomes" id="UP001153069">
    <property type="component" value="Unassembled WGS sequence"/>
</dbReference>
<keyword evidence="3" id="KW-1185">Reference proteome</keyword>
<protein>
    <submittedName>
        <fullName evidence="2">SET domain</fullName>
    </submittedName>
</protein>
<dbReference type="PANTHER" id="PTHR12197">
    <property type="entry name" value="HISTONE-LYSINE N-METHYLTRANSFERASE SMYD"/>
    <property type="match status" value="1"/>
</dbReference>
<dbReference type="InterPro" id="IPR001214">
    <property type="entry name" value="SET_dom"/>
</dbReference>
<dbReference type="Pfam" id="PF00856">
    <property type="entry name" value="SET"/>
    <property type="match status" value="1"/>
</dbReference>
<dbReference type="SUPFAM" id="SSF82199">
    <property type="entry name" value="SET domain"/>
    <property type="match status" value="1"/>
</dbReference>
<accession>A0A9N8DFA8</accession>
<dbReference type="InterPro" id="IPR046341">
    <property type="entry name" value="SET_dom_sf"/>
</dbReference>
<dbReference type="EMBL" id="CAICTM010000096">
    <property type="protein sequence ID" value="CAB9500991.1"/>
    <property type="molecule type" value="Genomic_DNA"/>
</dbReference>
<comment type="caution">
    <text evidence="2">The sequence shown here is derived from an EMBL/GenBank/DDBJ whole genome shotgun (WGS) entry which is preliminary data.</text>
</comment>
<proteinExistence type="predicted"/>
<dbReference type="SMART" id="SM00317">
    <property type="entry name" value="SET"/>
    <property type="match status" value="1"/>
</dbReference>
<evidence type="ECO:0000259" key="1">
    <source>
        <dbReference type="PROSITE" id="PS50280"/>
    </source>
</evidence>
<evidence type="ECO:0000313" key="2">
    <source>
        <dbReference type="EMBL" id="CAB9500991.1"/>
    </source>
</evidence>
<dbReference type="CDD" id="cd20071">
    <property type="entry name" value="SET_SMYD"/>
    <property type="match status" value="1"/>
</dbReference>
<evidence type="ECO:0000313" key="3">
    <source>
        <dbReference type="Proteomes" id="UP001153069"/>
    </source>
</evidence>
<dbReference type="PROSITE" id="PS50280">
    <property type="entry name" value="SET"/>
    <property type="match status" value="1"/>
</dbReference>
<dbReference type="InterPro" id="IPR050869">
    <property type="entry name" value="H3K4_H4K5_MeTrfase"/>
</dbReference>
<dbReference type="AlphaFoldDB" id="A0A9N8DFA8"/>
<gene>
    <name evidence="2" type="ORF">SEMRO_97_G050000.1</name>
</gene>
<sequence length="236" mass="26454">MLLRVETTQDRGRVVVATADLQPGVIGLQLLAETAIIVVPPYDNRIPSTAIDQCPRFPEELQSKMDPNFWASYWCYKSQPDEIQAMIRDFYTELDCSTAKTIRRLVTPVAKVYDVTDIDEFVHISMVFHFNAVTVNPPSSDGHGAGTNYGRGLFEIACRMSHSCKPNCSWISSQDGTQKLVRLIAPVKQGEELTISYTDCLLLPTHTRRQALLRSKNFCCNSGKVPVRCEGNELPK</sequence>
<feature type="domain" description="SET" evidence="1">
    <location>
        <begin position="3"/>
        <end position="198"/>
    </location>
</feature>
<dbReference type="OrthoDB" id="265717at2759"/>